<dbReference type="SUPFAM" id="SSF47413">
    <property type="entry name" value="lambda repressor-like DNA-binding domains"/>
    <property type="match status" value="1"/>
</dbReference>
<dbReference type="InterPro" id="IPR010982">
    <property type="entry name" value="Lambda_DNA-bd_dom_sf"/>
</dbReference>
<dbReference type="AlphaFoldDB" id="A0A1G7JPW0"/>
<dbReference type="CDD" id="cd00093">
    <property type="entry name" value="HTH_XRE"/>
    <property type="match status" value="1"/>
</dbReference>
<dbReference type="EMBL" id="FNAI01000015">
    <property type="protein sequence ID" value="SDF26509.1"/>
    <property type="molecule type" value="Genomic_DNA"/>
</dbReference>
<keyword evidence="3" id="KW-1185">Reference proteome</keyword>
<dbReference type="PROSITE" id="PS50943">
    <property type="entry name" value="HTH_CROC1"/>
    <property type="match status" value="1"/>
</dbReference>
<dbReference type="SMART" id="SM00530">
    <property type="entry name" value="HTH_XRE"/>
    <property type="match status" value="1"/>
</dbReference>
<dbReference type="Proteomes" id="UP000199072">
    <property type="component" value="Unassembled WGS sequence"/>
</dbReference>
<accession>A0A1G7JPW0</accession>
<proteinExistence type="predicted"/>
<evidence type="ECO:0000313" key="3">
    <source>
        <dbReference type="Proteomes" id="UP000199072"/>
    </source>
</evidence>
<keyword evidence="2" id="KW-0238">DNA-binding</keyword>
<dbReference type="Gene3D" id="1.10.260.40">
    <property type="entry name" value="lambda repressor-like DNA-binding domains"/>
    <property type="match status" value="1"/>
</dbReference>
<dbReference type="OrthoDB" id="680346at2"/>
<sequence>MAEPEKTFKEILGERINERRAIKNLSTRQFALLAEIEHHQLINIEKGRVDIRLSTLMKIAKTLDTSAKELLDF</sequence>
<dbReference type="Pfam" id="PF12844">
    <property type="entry name" value="HTH_19"/>
    <property type="match status" value="1"/>
</dbReference>
<evidence type="ECO:0000259" key="1">
    <source>
        <dbReference type="PROSITE" id="PS50943"/>
    </source>
</evidence>
<dbReference type="STRING" id="1391627.SAMN05216464_11557"/>
<reference evidence="2 3" key="1">
    <citation type="submission" date="2016-10" db="EMBL/GenBank/DDBJ databases">
        <authorList>
            <person name="de Groot N.N."/>
        </authorList>
    </citation>
    <scope>NUCLEOTIDE SEQUENCE [LARGE SCALE GENOMIC DNA]</scope>
    <source>
        <strain evidence="2 3">47C3B</strain>
    </source>
</reference>
<evidence type="ECO:0000313" key="2">
    <source>
        <dbReference type="EMBL" id="SDF26509.1"/>
    </source>
</evidence>
<feature type="domain" description="HTH cro/C1-type" evidence="1">
    <location>
        <begin position="16"/>
        <end position="70"/>
    </location>
</feature>
<gene>
    <name evidence="2" type="ORF">SAMN05216464_11557</name>
</gene>
<dbReference type="RefSeq" id="WP_091154119.1">
    <property type="nucleotide sequence ID" value="NZ_FNAI01000015.1"/>
</dbReference>
<protein>
    <submittedName>
        <fullName evidence="2">DNA-binding transcriptional regulator, XRE-family HTH domain</fullName>
    </submittedName>
</protein>
<organism evidence="2 3">
    <name type="scientific">Mucilaginibacter pineti</name>
    <dbReference type="NCBI Taxonomy" id="1391627"/>
    <lineage>
        <taxon>Bacteria</taxon>
        <taxon>Pseudomonadati</taxon>
        <taxon>Bacteroidota</taxon>
        <taxon>Sphingobacteriia</taxon>
        <taxon>Sphingobacteriales</taxon>
        <taxon>Sphingobacteriaceae</taxon>
        <taxon>Mucilaginibacter</taxon>
    </lineage>
</organism>
<dbReference type="InterPro" id="IPR001387">
    <property type="entry name" value="Cro/C1-type_HTH"/>
</dbReference>
<name>A0A1G7JPW0_9SPHI</name>
<dbReference type="GO" id="GO:0003677">
    <property type="term" value="F:DNA binding"/>
    <property type="evidence" value="ECO:0007669"/>
    <property type="project" value="UniProtKB-KW"/>
</dbReference>